<feature type="domain" description="SBF1/SBF2" evidence="2">
    <location>
        <begin position="257"/>
        <end position="343"/>
    </location>
</feature>
<protein>
    <recommendedName>
        <fullName evidence="2">SBF1/SBF2 domain-containing protein</fullName>
    </recommendedName>
</protein>
<sequence length="497" mass="56231">MVDVTTALPSSAGDSLIGRTRGALRTVRSALGGSGEYLQGLGNRIGSALSNSLEENEFGAGLSYEDYEAMARHKLERQGSASLSRISRKYPRGMTYEEIASSRSTSRKRREEKSNEYEDNSPDRDSQESIEPLQEKDIKATGPDPYEKLNYKADMPCSSDSTSDQDGYGPSTSLDSNMDGRRFWQRSGSSSSVQSWASSLSADSQSEEAAADFMKTFVPLLFEAPNTIDQEQKANFGQMVLTESGRIWFSRVVNARRARACVTEASFYSLAQHFAVALFECHEADDFAPAKNLMNMCFTFYHEVEVPGLEPYREYLYTHLRVQPIWTSMRFWTAAFFDAVQCERALRPVPSRPKSLDQEAIATEDRKFQANIVFGQLGTFTCNMHAFGLSRALCLEFLRKQCVIANLTRDQEKMLRDNIERMYNETEPWRVKAIVMKVFEILCIITVIHKAKNETCVQKFTIANAIVLTFVIYDDESLIVHFECYAIYDKAQISFLP</sequence>
<proteinExistence type="predicted"/>
<evidence type="ECO:0000313" key="4">
    <source>
        <dbReference type="Proteomes" id="UP000600918"/>
    </source>
</evidence>
<keyword evidence="4" id="KW-1185">Reference proteome</keyword>
<dbReference type="PANTHER" id="PTHR13663">
    <property type="entry name" value="SIMILAR TO RIKEN CDNA 6430548M08"/>
    <property type="match status" value="1"/>
</dbReference>
<dbReference type="EMBL" id="JACSDY010000010">
    <property type="protein sequence ID" value="KAF7416898.1"/>
    <property type="molecule type" value="Genomic_DNA"/>
</dbReference>
<comment type="caution">
    <text evidence="3">The sequence shown here is derived from an EMBL/GenBank/DDBJ whole genome shotgun (WGS) entry which is preliminary data.</text>
</comment>
<dbReference type="PANTHER" id="PTHR13663:SF2">
    <property type="entry name" value="SIMILAR TO RIKEN CDNA 6430548M08"/>
    <property type="match status" value="1"/>
</dbReference>
<feature type="compositionally biased region" description="Polar residues" evidence="1">
    <location>
        <begin position="158"/>
        <end position="176"/>
    </location>
</feature>
<evidence type="ECO:0000256" key="1">
    <source>
        <dbReference type="SAM" id="MobiDB-lite"/>
    </source>
</evidence>
<name>A0A834U565_VESPE</name>
<dbReference type="AlphaFoldDB" id="A0A834U565"/>
<dbReference type="InterPro" id="IPR022096">
    <property type="entry name" value="SBF1/SBF2"/>
</dbReference>
<organism evidence="3 4">
    <name type="scientific">Vespula pensylvanica</name>
    <name type="common">Western yellow jacket</name>
    <name type="synonym">Wasp</name>
    <dbReference type="NCBI Taxonomy" id="30213"/>
    <lineage>
        <taxon>Eukaryota</taxon>
        <taxon>Metazoa</taxon>
        <taxon>Ecdysozoa</taxon>
        <taxon>Arthropoda</taxon>
        <taxon>Hexapoda</taxon>
        <taxon>Insecta</taxon>
        <taxon>Pterygota</taxon>
        <taxon>Neoptera</taxon>
        <taxon>Endopterygota</taxon>
        <taxon>Hymenoptera</taxon>
        <taxon>Apocrita</taxon>
        <taxon>Aculeata</taxon>
        <taxon>Vespoidea</taxon>
        <taxon>Vespidae</taxon>
        <taxon>Vespinae</taxon>
        <taxon>Vespula</taxon>
    </lineage>
</organism>
<feature type="region of interest" description="Disordered" evidence="1">
    <location>
        <begin position="94"/>
        <end position="179"/>
    </location>
</feature>
<evidence type="ECO:0000313" key="3">
    <source>
        <dbReference type="EMBL" id="KAF7416898.1"/>
    </source>
</evidence>
<reference evidence="3" key="1">
    <citation type="journal article" date="2020" name="G3 (Bethesda)">
        <title>High-Quality Assemblies for Three Invasive Social Wasps from the &lt;i&gt;Vespula&lt;/i&gt; Genus.</title>
        <authorList>
            <person name="Harrop T.W.R."/>
            <person name="Guhlin J."/>
            <person name="McLaughlin G.M."/>
            <person name="Permina E."/>
            <person name="Stockwell P."/>
            <person name="Gilligan J."/>
            <person name="Le Lec M.F."/>
            <person name="Gruber M.A.M."/>
            <person name="Quinn O."/>
            <person name="Lovegrove M."/>
            <person name="Duncan E.J."/>
            <person name="Remnant E.J."/>
            <person name="Van Eeckhoven J."/>
            <person name="Graham B."/>
            <person name="Knapp R.A."/>
            <person name="Langford K.W."/>
            <person name="Kronenberg Z."/>
            <person name="Press M.O."/>
            <person name="Eacker S.M."/>
            <person name="Wilson-Rankin E.E."/>
            <person name="Purcell J."/>
            <person name="Lester P.J."/>
            <person name="Dearden P.K."/>
        </authorList>
    </citation>
    <scope>NUCLEOTIDE SEQUENCE</scope>
    <source>
        <strain evidence="3">Volc-1</strain>
    </source>
</reference>
<dbReference type="InterPro" id="IPR039872">
    <property type="entry name" value="KIAA0513"/>
</dbReference>
<dbReference type="Pfam" id="PF12335">
    <property type="entry name" value="SBF2"/>
    <property type="match status" value="1"/>
</dbReference>
<accession>A0A834U565</accession>
<gene>
    <name evidence="3" type="ORF">H0235_011429</name>
</gene>
<evidence type="ECO:0000259" key="2">
    <source>
        <dbReference type="Pfam" id="PF12335"/>
    </source>
</evidence>
<dbReference type="Proteomes" id="UP000600918">
    <property type="component" value="Unassembled WGS sequence"/>
</dbReference>
<feature type="compositionally biased region" description="Basic and acidic residues" evidence="1">
    <location>
        <begin position="109"/>
        <end position="151"/>
    </location>
</feature>